<dbReference type="EMBL" id="JBEPTQ010000001">
    <property type="protein sequence ID" value="MET4716326.1"/>
    <property type="molecule type" value="Genomic_DNA"/>
</dbReference>
<reference evidence="2 3" key="1">
    <citation type="submission" date="2024-06" db="EMBL/GenBank/DDBJ databases">
        <title>Genomic Encyclopedia of Type Strains, Phase V (KMG-V): Genome sequencing to study the core and pangenomes of soil and plant-associated prokaryotes.</title>
        <authorList>
            <person name="Whitman W."/>
        </authorList>
    </citation>
    <scope>NUCLEOTIDE SEQUENCE [LARGE SCALE GENOMIC DNA]</scope>
    <source>
        <strain evidence="2 3">USDA 160</strain>
    </source>
</reference>
<protein>
    <submittedName>
        <fullName evidence="2">SAM-dependent methyltransferase</fullName>
    </submittedName>
</protein>
<name>A0ABV2RHA1_BRAJP</name>
<evidence type="ECO:0000313" key="2">
    <source>
        <dbReference type="EMBL" id="MET4716326.1"/>
    </source>
</evidence>
<keyword evidence="2" id="KW-0489">Methyltransferase</keyword>
<dbReference type="GO" id="GO:0008168">
    <property type="term" value="F:methyltransferase activity"/>
    <property type="evidence" value="ECO:0007669"/>
    <property type="project" value="UniProtKB-KW"/>
</dbReference>
<gene>
    <name evidence="2" type="ORF">ABIF63_000429</name>
</gene>
<dbReference type="Pfam" id="PF13489">
    <property type="entry name" value="Methyltransf_23"/>
    <property type="match status" value="1"/>
</dbReference>
<dbReference type="SUPFAM" id="SSF53335">
    <property type="entry name" value="S-adenosyl-L-methionine-dependent methyltransferases"/>
    <property type="match status" value="1"/>
</dbReference>
<organism evidence="2 3">
    <name type="scientific">Bradyrhizobium japonicum</name>
    <dbReference type="NCBI Taxonomy" id="375"/>
    <lineage>
        <taxon>Bacteria</taxon>
        <taxon>Pseudomonadati</taxon>
        <taxon>Pseudomonadota</taxon>
        <taxon>Alphaproteobacteria</taxon>
        <taxon>Hyphomicrobiales</taxon>
        <taxon>Nitrobacteraceae</taxon>
        <taxon>Bradyrhizobium</taxon>
    </lineage>
</organism>
<dbReference type="InterPro" id="IPR029063">
    <property type="entry name" value="SAM-dependent_MTases_sf"/>
</dbReference>
<keyword evidence="2" id="KW-0808">Transferase</keyword>
<dbReference type="Proteomes" id="UP001549291">
    <property type="component" value="Unassembled WGS sequence"/>
</dbReference>
<evidence type="ECO:0000256" key="1">
    <source>
        <dbReference type="SAM" id="MobiDB-lite"/>
    </source>
</evidence>
<comment type="caution">
    <text evidence="2">The sequence shown here is derived from an EMBL/GenBank/DDBJ whole genome shotgun (WGS) entry which is preliminary data.</text>
</comment>
<sequence length="273" mass="31507">MVRPANRFDLFRLMLSDLGFTIQPNMKVLDFGAGEGKLVAFARAQGFDAYGCDLYNIEYSYTLDRDPTAIALRDEGRLRPIRTPYRLPFEDSSIDVVISDQVFEHVLNYPQAIEELHRVMRVGGVFLHIFPSRYRVLEPHIYVPLSTIFRPRWWLWLWALLGVRNEFQHGLSAREVVEKNAHFLKCGTNYRRPREIKQEFVKCFGQVEFVERVFLPRSNRPRALAKVPFGAALYGLLAERFLHGVCETVPADISHSSPPQQRTHTAPPPPRLG</sequence>
<dbReference type="GO" id="GO:0032259">
    <property type="term" value="P:methylation"/>
    <property type="evidence" value="ECO:0007669"/>
    <property type="project" value="UniProtKB-KW"/>
</dbReference>
<evidence type="ECO:0000313" key="3">
    <source>
        <dbReference type="Proteomes" id="UP001549291"/>
    </source>
</evidence>
<feature type="region of interest" description="Disordered" evidence="1">
    <location>
        <begin position="252"/>
        <end position="273"/>
    </location>
</feature>
<feature type="compositionally biased region" description="Polar residues" evidence="1">
    <location>
        <begin position="254"/>
        <end position="264"/>
    </location>
</feature>
<dbReference type="RefSeq" id="WP_212479215.1">
    <property type="nucleotide sequence ID" value="NZ_JBEPTQ010000001.1"/>
</dbReference>
<dbReference type="CDD" id="cd02440">
    <property type="entry name" value="AdoMet_MTases"/>
    <property type="match status" value="1"/>
</dbReference>
<proteinExistence type="predicted"/>
<accession>A0ABV2RHA1</accession>
<keyword evidence="3" id="KW-1185">Reference proteome</keyword>
<dbReference type="Gene3D" id="3.40.50.150">
    <property type="entry name" value="Vaccinia Virus protein VP39"/>
    <property type="match status" value="1"/>
</dbReference>